<gene>
    <name evidence="1" type="ORF">AVEN_106088_1</name>
</gene>
<dbReference type="Proteomes" id="UP000499080">
    <property type="component" value="Unassembled WGS sequence"/>
</dbReference>
<reference evidence="1 2" key="1">
    <citation type="journal article" date="2019" name="Sci. Rep.">
        <title>Orb-weaving spider Araneus ventricosus genome elucidates the spidroin gene catalogue.</title>
        <authorList>
            <person name="Kono N."/>
            <person name="Nakamura H."/>
            <person name="Ohtoshi R."/>
            <person name="Moran D.A.P."/>
            <person name="Shinohara A."/>
            <person name="Yoshida Y."/>
            <person name="Fujiwara M."/>
            <person name="Mori M."/>
            <person name="Tomita M."/>
            <person name="Arakawa K."/>
        </authorList>
    </citation>
    <scope>NUCLEOTIDE SEQUENCE [LARGE SCALE GENOMIC DNA]</scope>
</reference>
<organism evidence="1 2">
    <name type="scientific">Araneus ventricosus</name>
    <name type="common">Orbweaver spider</name>
    <name type="synonym">Epeira ventricosa</name>
    <dbReference type="NCBI Taxonomy" id="182803"/>
    <lineage>
        <taxon>Eukaryota</taxon>
        <taxon>Metazoa</taxon>
        <taxon>Ecdysozoa</taxon>
        <taxon>Arthropoda</taxon>
        <taxon>Chelicerata</taxon>
        <taxon>Arachnida</taxon>
        <taxon>Araneae</taxon>
        <taxon>Araneomorphae</taxon>
        <taxon>Entelegynae</taxon>
        <taxon>Araneoidea</taxon>
        <taxon>Araneidae</taxon>
        <taxon>Araneus</taxon>
    </lineage>
</organism>
<dbReference type="EMBL" id="BGPR01041615">
    <property type="protein sequence ID" value="GBO17908.1"/>
    <property type="molecule type" value="Genomic_DNA"/>
</dbReference>
<name>A0A4Y2UZP8_ARAVE</name>
<proteinExistence type="predicted"/>
<evidence type="ECO:0000313" key="2">
    <source>
        <dbReference type="Proteomes" id="UP000499080"/>
    </source>
</evidence>
<keyword evidence="2" id="KW-1185">Reference proteome</keyword>
<feature type="non-terminal residue" evidence="1">
    <location>
        <position position="54"/>
    </location>
</feature>
<dbReference type="AlphaFoldDB" id="A0A4Y2UZP8"/>
<evidence type="ECO:0000313" key="1">
    <source>
        <dbReference type="EMBL" id="GBO17908.1"/>
    </source>
</evidence>
<accession>A0A4Y2UZP8</accession>
<comment type="caution">
    <text evidence="1">The sequence shown here is derived from an EMBL/GenBank/DDBJ whole genome shotgun (WGS) entry which is preliminary data.</text>
</comment>
<sequence>MNDYFEGNNVVPEQFRLRKHLSTTHQLVTFTEDFNNRQKTGNVFLNIPKVFENI</sequence>
<protein>
    <submittedName>
        <fullName evidence="1">Uncharacterized protein</fullName>
    </submittedName>
</protein>